<dbReference type="AlphaFoldDB" id="A0A0F9AZ10"/>
<organism evidence="1">
    <name type="scientific">marine sediment metagenome</name>
    <dbReference type="NCBI Taxonomy" id="412755"/>
    <lineage>
        <taxon>unclassified sequences</taxon>
        <taxon>metagenomes</taxon>
        <taxon>ecological metagenomes</taxon>
    </lineage>
</organism>
<reference evidence="1" key="1">
    <citation type="journal article" date="2015" name="Nature">
        <title>Complex archaea that bridge the gap between prokaryotes and eukaryotes.</title>
        <authorList>
            <person name="Spang A."/>
            <person name="Saw J.H."/>
            <person name="Jorgensen S.L."/>
            <person name="Zaremba-Niedzwiedzka K."/>
            <person name="Martijn J."/>
            <person name="Lind A.E."/>
            <person name="van Eijk R."/>
            <person name="Schleper C."/>
            <person name="Guy L."/>
            <person name="Ettema T.J."/>
        </authorList>
    </citation>
    <scope>NUCLEOTIDE SEQUENCE</scope>
</reference>
<accession>A0A0F9AZ10</accession>
<name>A0A0F9AZ10_9ZZZZ</name>
<protein>
    <submittedName>
        <fullName evidence="1">Uncharacterized protein</fullName>
    </submittedName>
</protein>
<proteinExistence type="predicted"/>
<dbReference type="EMBL" id="LAZR01052137">
    <property type="protein sequence ID" value="KKK83624.1"/>
    <property type="molecule type" value="Genomic_DNA"/>
</dbReference>
<sequence length="51" mass="6034">MRPNNWKNPHRAMENIPFADLFDAHMRQKSDDRYRAYEAGADAILEALKEE</sequence>
<comment type="caution">
    <text evidence="1">The sequence shown here is derived from an EMBL/GenBank/DDBJ whole genome shotgun (WGS) entry which is preliminary data.</text>
</comment>
<evidence type="ECO:0000313" key="1">
    <source>
        <dbReference type="EMBL" id="KKK83624.1"/>
    </source>
</evidence>
<feature type="non-terminal residue" evidence="1">
    <location>
        <position position="51"/>
    </location>
</feature>
<gene>
    <name evidence="1" type="ORF">LCGC14_2791540</name>
</gene>